<protein>
    <submittedName>
        <fullName evidence="2">Predicted Zn-dependent metalloprotease, SprT family</fullName>
    </submittedName>
</protein>
<dbReference type="Proteomes" id="UP000183255">
    <property type="component" value="Unassembled WGS sequence"/>
</dbReference>
<accession>A0A1G8SN09</accession>
<feature type="domain" description="SprT-like" evidence="1">
    <location>
        <begin position="8"/>
        <end position="166"/>
    </location>
</feature>
<evidence type="ECO:0000313" key="3">
    <source>
        <dbReference type="Proteomes" id="UP000183255"/>
    </source>
</evidence>
<dbReference type="GO" id="GO:0006950">
    <property type="term" value="P:response to stress"/>
    <property type="evidence" value="ECO:0007669"/>
    <property type="project" value="UniProtKB-ARBA"/>
</dbReference>
<keyword evidence="2" id="KW-0378">Hydrolase</keyword>
<dbReference type="RefSeq" id="WP_031577475.1">
    <property type="nucleotide sequence ID" value="NZ_FNDZ01000013.1"/>
</dbReference>
<dbReference type="InterPro" id="IPR006640">
    <property type="entry name" value="SprT-like_domain"/>
</dbReference>
<evidence type="ECO:0000313" key="2">
    <source>
        <dbReference type="EMBL" id="SDJ30597.1"/>
    </source>
</evidence>
<organism evidence="2 3">
    <name type="scientific">Proteiniclasticum ruminis</name>
    <dbReference type="NCBI Taxonomy" id="398199"/>
    <lineage>
        <taxon>Bacteria</taxon>
        <taxon>Bacillati</taxon>
        <taxon>Bacillota</taxon>
        <taxon>Clostridia</taxon>
        <taxon>Eubacteriales</taxon>
        <taxon>Clostridiaceae</taxon>
        <taxon>Proteiniclasticum</taxon>
    </lineage>
</organism>
<dbReference type="GO" id="GO:0006508">
    <property type="term" value="P:proteolysis"/>
    <property type="evidence" value="ECO:0007669"/>
    <property type="project" value="UniProtKB-KW"/>
</dbReference>
<sequence length="170" mass="19662">MNKVWSLQDVKKLLAETGKKEGFPCDEVPVVVSTKMEKTMGSFYFRMRGGKMEPHSFRFSSKLLDGTYKKEIVEQVILHEFAHYYVNMRDQVNHHHDAVFKEACRSLGISDHTYFREFVALVPKKGYLLLCASCGKTIGRRRRIDAVRKIVRTKVSSCCHGKIKIREAVF</sequence>
<gene>
    <name evidence="2" type="ORF">SAMN05421804_11314</name>
</gene>
<dbReference type="AlphaFoldDB" id="A0A1G8SN09"/>
<evidence type="ECO:0000259" key="1">
    <source>
        <dbReference type="SMART" id="SM00731"/>
    </source>
</evidence>
<keyword evidence="2" id="KW-0482">Metalloprotease</keyword>
<proteinExistence type="predicted"/>
<dbReference type="EMBL" id="FNDZ01000013">
    <property type="protein sequence ID" value="SDJ30597.1"/>
    <property type="molecule type" value="Genomic_DNA"/>
</dbReference>
<dbReference type="GO" id="GO:0008237">
    <property type="term" value="F:metallopeptidase activity"/>
    <property type="evidence" value="ECO:0007669"/>
    <property type="project" value="UniProtKB-KW"/>
</dbReference>
<name>A0A1G8SN09_9CLOT</name>
<dbReference type="SMART" id="SM00731">
    <property type="entry name" value="SprT"/>
    <property type="match status" value="1"/>
</dbReference>
<reference evidence="2 3" key="1">
    <citation type="submission" date="2016-10" db="EMBL/GenBank/DDBJ databases">
        <authorList>
            <person name="de Groot N.N."/>
        </authorList>
    </citation>
    <scope>NUCLEOTIDE SEQUENCE [LARGE SCALE GENOMIC DNA]</scope>
    <source>
        <strain evidence="2 3">CGMCC 1.5058</strain>
    </source>
</reference>
<dbReference type="Pfam" id="PF10263">
    <property type="entry name" value="SprT-like"/>
    <property type="match status" value="1"/>
</dbReference>
<keyword evidence="2" id="KW-0645">Protease</keyword>